<proteinExistence type="predicted"/>
<organism evidence="1">
    <name type="scientific">gut metagenome</name>
    <dbReference type="NCBI Taxonomy" id="749906"/>
    <lineage>
        <taxon>unclassified sequences</taxon>
        <taxon>metagenomes</taxon>
        <taxon>organismal metagenomes</taxon>
    </lineage>
</organism>
<accession>J9GLI1</accession>
<protein>
    <submittedName>
        <fullName evidence="1">Uncharacterized protein</fullName>
    </submittedName>
</protein>
<sequence length="64" mass="6955">MTAISKNSRRFFAAHQASLQQKVLKIGSDNRLLLLKAEQLFCGAIDCSFIDKVGILVLGFSANG</sequence>
<name>J9GLI1_9ZZZZ</name>
<comment type="caution">
    <text evidence="1">The sequence shown here is derived from an EMBL/GenBank/DDBJ whole genome shotgun (WGS) entry which is preliminary data.</text>
</comment>
<reference evidence="1" key="1">
    <citation type="journal article" date="2012" name="PLoS ONE">
        <title>Gene sets for utilization of primary and secondary nutrition supplies in the distal gut of endangered iberian lynx.</title>
        <authorList>
            <person name="Alcaide M."/>
            <person name="Messina E."/>
            <person name="Richter M."/>
            <person name="Bargiela R."/>
            <person name="Peplies J."/>
            <person name="Huws S.A."/>
            <person name="Newbold C.J."/>
            <person name="Golyshin P.N."/>
            <person name="Simon M.A."/>
            <person name="Lopez G."/>
            <person name="Yakimov M.M."/>
            <person name="Ferrer M."/>
        </authorList>
    </citation>
    <scope>NUCLEOTIDE SEQUENCE</scope>
</reference>
<evidence type="ECO:0000313" key="1">
    <source>
        <dbReference type="EMBL" id="EJX00600.1"/>
    </source>
</evidence>
<dbReference type="AlphaFoldDB" id="J9GLI1"/>
<dbReference type="EMBL" id="AMCI01003312">
    <property type="protein sequence ID" value="EJX00600.1"/>
    <property type="molecule type" value="Genomic_DNA"/>
</dbReference>
<gene>
    <name evidence="1" type="ORF">EVA_11295</name>
</gene>